<dbReference type="AlphaFoldDB" id="A0A6J8E186"/>
<evidence type="ECO:0000259" key="4">
    <source>
        <dbReference type="Pfam" id="PF05826"/>
    </source>
</evidence>
<dbReference type="SUPFAM" id="SSF48619">
    <property type="entry name" value="Phospholipase A2, PLA2"/>
    <property type="match status" value="1"/>
</dbReference>
<feature type="compositionally biased region" description="Polar residues" evidence="3">
    <location>
        <begin position="337"/>
        <end position="351"/>
    </location>
</feature>
<dbReference type="GO" id="GO:0005576">
    <property type="term" value="C:extracellular region"/>
    <property type="evidence" value="ECO:0007669"/>
    <property type="project" value="UniProtKB-SubCell"/>
</dbReference>
<keyword evidence="6" id="KW-1185">Reference proteome</keyword>
<evidence type="ECO:0000256" key="1">
    <source>
        <dbReference type="ARBA" id="ARBA00004613"/>
    </source>
</evidence>
<dbReference type="OrthoDB" id="6075074at2759"/>
<feature type="compositionally biased region" description="Low complexity" evidence="3">
    <location>
        <begin position="314"/>
        <end position="326"/>
    </location>
</feature>
<dbReference type="EC" id="3.1.1.4" evidence="5"/>
<protein>
    <submittedName>
        <fullName evidence="5">PLA2G</fullName>
        <ecNumber evidence="5">3.1.1.4</ecNumber>
    </submittedName>
</protein>
<evidence type="ECO:0000256" key="2">
    <source>
        <dbReference type="ARBA" id="ARBA00022525"/>
    </source>
</evidence>
<dbReference type="InterPro" id="IPR036444">
    <property type="entry name" value="PLipase_A2_dom_sf"/>
</dbReference>
<name>A0A6J8E186_MYTCO</name>
<evidence type="ECO:0000313" key="6">
    <source>
        <dbReference type="Proteomes" id="UP000507470"/>
    </source>
</evidence>
<dbReference type="Pfam" id="PF05826">
    <property type="entry name" value="Phospholip_A2_2"/>
    <property type="match status" value="1"/>
</dbReference>
<evidence type="ECO:0000256" key="3">
    <source>
        <dbReference type="SAM" id="MobiDB-lite"/>
    </source>
</evidence>
<dbReference type="PROSITE" id="PS00118">
    <property type="entry name" value="PA2_HIS"/>
    <property type="match status" value="1"/>
</dbReference>
<accession>A0A6J8E186</accession>
<evidence type="ECO:0000313" key="5">
    <source>
        <dbReference type="EMBL" id="CAC5413896.1"/>
    </source>
</evidence>
<dbReference type="GO" id="GO:0004623">
    <property type="term" value="F:phospholipase A2 activity"/>
    <property type="evidence" value="ECO:0007669"/>
    <property type="project" value="UniProtKB-EC"/>
</dbReference>
<sequence>MYNSFENKKQSLLINRDCKLDVLVSTEESNKDTTKVYSEIYNTIRESTGVTSDNQDRSLPGLVLSVIGDSESYVPKSWNTTELESGLLQTVKGKENGRWTFQLNPKVASKTHTTKKQNPKENCPNNKKELKWFNNYLANLLSELSRHEKDRILVENATLLLGIYINSEEYENSKKMMKEIKKYRYLVTIFDLHSKNGGKMEDAIVKAFLKGWSLQGVHAQTSPTENPQPLTGFETWIPNDQDKLDKDTDNMMNVKPMSPVIVPNNEIKSRTMTSTSINVIKAPEDIKNVPPVSHAIGINTNETSNEKEQKTQHSTTSKGKTGNSSNTEEDTNAKVANETSSNGIEQASKNSTRLNVVDKTDTKWCGKGNRANNYSDLGSLDLLDRCCRIHDYCPISIKSRVIKTKYGILNIGISTV</sequence>
<dbReference type="InterPro" id="IPR016090">
    <property type="entry name" value="PLA2-like_dom"/>
</dbReference>
<keyword evidence="5" id="KW-0378">Hydrolase</keyword>
<organism evidence="5 6">
    <name type="scientific">Mytilus coruscus</name>
    <name type="common">Sea mussel</name>
    <dbReference type="NCBI Taxonomy" id="42192"/>
    <lineage>
        <taxon>Eukaryota</taxon>
        <taxon>Metazoa</taxon>
        <taxon>Spiralia</taxon>
        <taxon>Lophotrochozoa</taxon>
        <taxon>Mollusca</taxon>
        <taxon>Bivalvia</taxon>
        <taxon>Autobranchia</taxon>
        <taxon>Pteriomorphia</taxon>
        <taxon>Mytilida</taxon>
        <taxon>Mytiloidea</taxon>
        <taxon>Mytilidae</taxon>
        <taxon>Mytilinae</taxon>
        <taxon>Mytilus</taxon>
    </lineage>
</organism>
<keyword evidence="2" id="KW-0964">Secreted</keyword>
<dbReference type="GO" id="GO:0006644">
    <property type="term" value="P:phospholipid metabolic process"/>
    <property type="evidence" value="ECO:0007669"/>
    <property type="project" value="InterPro"/>
</dbReference>
<dbReference type="PANTHER" id="PTHR12253">
    <property type="entry name" value="RH14732P"/>
    <property type="match status" value="1"/>
</dbReference>
<reference evidence="5 6" key="1">
    <citation type="submission" date="2020-06" db="EMBL/GenBank/DDBJ databases">
        <authorList>
            <person name="Li R."/>
            <person name="Bekaert M."/>
        </authorList>
    </citation>
    <scope>NUCLEOTIDE SEQUENCE [LARGE SCALE GENOMIC DNA]</scope>
    <source>
        <strain evidence="6">wild</strain>
    </source>
</reference>
<dbReference type="Proteomes" id="UP000507470">
    <property type="component" value="Unassembled WGS sequence"/>
</dbReference>
<feature type="domain" description="Phospholipase A2-like central" evidence="4">
    <location>
        <begin position="361"/>
        <end position="415"/>
    </location>
</feature>
<gene>
    <name evidence="5" type="ORF">MCOR_46751</name>
</gene>
<feature type="region of interest" description="Disordered" evidence="3">
    <location>
        <begin position="289"/>
        <end position="351"/>
    </location>
</feature>
<comment type="subcellular location">
    <subcellularLocation>
        <location evidence="1">Secreted</location>
    </subcellularLocation>
</comment>
<dbReference type="GO" id="GO:0050482">
    <property type="term" value="P:arachidonate secretion"/>
    <property type="evidence" value="ECO:0007669"/>
    <property type="project" value="InterPro"/>
</dbReference>
<dbReference type="InterPro" id="IPR033113">
    <property type="entry name" value="PLA2_histidine"/>
</dbReference>
<dbReference type="Gene3D" id="1.20.90.10">
    <property type="entry name" value="Phospholipase A2 domain"/>
    <property type="match status" value="1"/>
</dbReference>
<proteinExistence type="predicted"/>
<dbReference type="EMBL" id="CACVKT020008264">
    <property type="protein sequence ID" value="CAC5413896.1"/>
    <property type="molecule type" value="Genomic_DNA"/>
</dbReference>